<dbReference type="InterPro" id="IPR001060">
    <property type="entry name" value="FCH_dom"/>
</dbReference>
<dbReference type="GO" id="GO:0048268">
    <property type="term" value="P:clathrin coat assembly"/>
    <property type="evidence" value="ECO:0007669"/>
    <property type="project" value="TreeGrafter"/>
</dbReference>
<dbReference type="InterPro" id="IPR031160">
    <property type="entry name" value="F_BAR_dom"/>
</dbReference>
<feature type="region of interest" description="Disordered" evidence="5">
    <location>
        <begin position="392"/>
        <end position="524"/>
    </location>
</feature>
<keyword evidence="1" id="KW-0254">Endocytosis</keyword>
<dbReference type="PANTHER" id="PTHR23065">
    <property type="entry name" value="PROLINE-SERINE-THREONINE PHOSPHATASE INTERACTING PROTEIN 1"/>
    <property type="match status" value="1"/>
</dbReference>
<dbReference type="Pfam" id="PF00611">
    <property type="entry name" value="FCH"/>
    <property type="match status" value="1"/>
</dbReference>
<dbReference type="GeneTree" id="ENSGT00940000160489"/>
<comment type="subcellular location">
    <subcellularLocation>
        <location evidence="3">Membrane</location>
        <location evidence="3">Coated pit</location>
    </subcellularLocation>
</comment>
<dbReference type="Pfam" id="PF10291">
    <property type="entry name" value="muHD"/>
    <property type="match status" value="1"/>
</dbReference>
<feature type="compositionally biased region" description="Low complexity" evidence="5">
    <location>
        <begin position="424"/>
        <end position="434"/>
    </location>
</feature>
<keyword evidence="4" id="KW-0175">Coiled coil</keyword>
<evidence type="ECO:0000256" key="1">
    <source>
        <dbReference type="ARBA" id="ARBA00022583"/>
    </source>
</evidence>
<dbReference type="AlphaFoldDB" id="A0A3B4G512"/>
<evidence type="ECO:0000259" key="6">
    <source>
        <dbReference type="PROSITE" id="PS51741"/>
    </source>
</evidence>
<evidence type="ECO:0000313" key="7">
    <source>
        <dbReference type="Ensembl" id="ENSPNYP00000017957.1"/>
    </source>
</evidence>
<dbReference type="PANTHER" id="PTHR23065:SF6">
    <property type="entry name" value="F-BAR DOMAIN ONLY PROTEIN 1"/>
    <property type="match status" value="1"/>
</dbReference>
<dbReference type="GO" id="GO:0005886">
    <property type="term" value="C:plasma membrane"/>
    <property type="evidence" value="ECO:0007669"/>
    <property type="project" value="TreeGrafter"/>
</dbReference>
<protein>
    <submittedName>
        <fullName evidence="7">FCH and mu domain containing endocytic adaptor 1</fullName>
    </submittedName>
</protein>
<dbReference type="STRING" id="303518.ENSPNYP00000017957"/>
<evidence type="ECO:0000256" key="4">
    <source>
        <dbReference type="PROSITE-ProRule" id="PRU01077"/>
    </source>
</evidence>
<feature type="domain" description="F-BAR" evidence="6">
    <location>
        <begin position="1"/>
        <end position="184"/>
    </location>
</feature>
<name>A0A3B4G512_9CICH</name>
<dbReference type="GO" id="GO:0005905">
    <property type="term" value="C:clathrin-coated pit"/>
    <property type="evidence" value="ECO:0007669"/>
    <property type="project" value="UniProtKB-KW"/>
</dbReference>
<dbReference type="PROSITE" id="PS51741">
    <property type="entry name" value="F_BAR"/>
    <property type="match status" value="1"/>
</dbReference>
<evidence type="ECO:0000256" key="2">
    <source>
        <dbReference type="ARBA" id="ARBA00023176"/>
    </source>
</evidence>
<evidence type="ECO:0000256" key="3">
    <source>
        <dbReference type="ARBA" id="ARBA00037878"/>
    </source>
</evidence>
<proteinExistence type="predicted"/>
<sequence length="694" mass="76941">CLCFFHTTLSHGEKNAGFDVLYHNMKHGQLATKELAEFVRERAAIEETYSKSMSKLAKMASNGSPQGTFAPMWDVFRVSSDKLALCHLELMKKFNDLIRDINKYADEQVKIHRKTKEEMVGTVEAVQVLQVQSGQLQKSKEGYHAKCLELDRLRKEGGPQKELEKAELKSKKAAESFALCIEKYNRVGGEFEQKMSESAQLADLRAGRSAQLHRVTKHCFVSDISRLSLIQLLSASLSPSSVRVCSHSFPQNSPLEVDDEGFVIREKETNFYSSDSDFDDEEPKKFHIQIRPVASSNRSSSVATEKELKATVGALTLPPNRGMFRKRLLCLSAGTGEHKVIKKLKLCSFGLSSTASGSDSLFGPPLESAFKSKSFDSRDQLRERSAFGASEYAAFSSDSSSPENVEDSGLDSPSHQPLGPSPEPAGWAAWPPASQSKEQTRGRPSDPFLSAFRDHSPGRSPHPQDTAEGVTAAPARATRAKRSSGRLGGCERSRSLCSSPLPEPSPSLTSSSSSSPMHLSRGPSPISLSTQEAWPVAAAITEYINAYFKGGQHNRCLVKITGDLTMSFPAGITRIFTANPNVPVLSFRLVNISKIDHFLPNQKLLYRSAIFLCLIGWLRSITRDMFKGWRFRVFLASLTFFCLRRNADERRLLWKLPNLSPTNHSKGQGSDLSFVSVFNPHQTKKPRLVDARHH</sequence>
<dbReference type="InterPro" id="IPR027267">
    <property type="entry name" value="AH/BAR_dom_sf"/>
</dbReference>
<dbReference type="GO" id="GO:0030136">
    <property type="term" value="C:clathrin-coated vesicle"/>
    <property type="evidence" value="ECO:0007669"/>
    <property type="project" value="TreeGrafter"/>
</dbReference>
<feature type="compositionally biased region" description="Low complexity" evidence="5">
    <location>
        <begin position="495"/>
        <end position="524"/>
    </location>
</feature>
<dbReference type="SUPFAM" id="SSF103657">
    <property type="entry name" value="BAR/IMD domain-like"/>
    <property type="match status" value="1"/>
</dbReference>
<dbReference type="SMART" id="SM00055">
    <property type="entry name" value="FCH"/>
    <property type="match status" value="1"/>
</dbReference>
<keyword evidence="2" id="KW-0168">Coated pit</keyword>
<keyword evidence="2" id="KW-0472">Membrane</keyword>
<dbReference type="Gene3D" id="1.20.1270.60">
    <property type="entry name" value="Arfaptin homology (AH) domain/BAR domain"/>
    <property type="match status" value="1"/>
</dbReference>
<dbReference type="InterPro" id="IPR018808">
    <property type="entry name" value="Muniscin_C"/>
</dbReference>
<organism evidence="7">
    <name type="scientific">Pundamilia nyererei</name>
    <dbReference type="NCBI Taxonomy" id="303518"/>
    <lineage>
        <taxon>Eukaryota</taxon>
        <taxon>Metazoa</taxon>
        <taxon>Chordata</taxon>
        <taxon>Craniata</taxon>
        <taxon>Vertebrata</taxon>
        <taxon>Euteleostomi</taxon>
        <taxon>Actinopterygii</taxon>
        <taxon>Neopterygii</taxon>
        <taxon>Teleostei</taxon>
        <taxon>Neoteleostei</taxon>
        <taxon>Acanthomorphata</taxon>
        <taxon>Ovalentaria</taxon>
        <taxon>Cichlomorphae</taxon>
        <taxon>Cichliformes</taxon>
        <taxon>Cichlidae</taxon>
        <taxon>African cichlids</taxon>
        <taxon>Pseudocrenilabrinae</taxon>
        <taxon>Haplochromini</taxon>
        <taxon>Pundamilia</taxon>
    </lineage>
</organism>
<feature type="compositionally biased region" description="Low complexity" evidence="5">
    <location>
        <begin position="392"/>
        <end position="401"/>
    </location>
</feature>
<dbReference type="Ensembl" id="ENSPNYT00000018402.1">
    <property type="protein sequence ID" value="ENSPNYP00000017957.1"/>
    <property type="gene ID" value="ENSPNYG00000013560.1"/>
</dbReference>
<accession>A0A3B4G512</accession>
<evidence type="ECO:0000256" key="5">
    <source>
        <dbReference type="SAM" id="MobiDB-lite"/>
    </source>
</evidence>
<reference evidence="7" key="1">
    <citation type="submission" date="2023-09" db="UniProtKB">
        <authorList>
            <consortium name="Ensembl"/>
        </authorList>
    </citation>
    <scope>IDENTIFICATION</scope>
</reference>
<dbReference type="GO" id="GO:0072583">
    <property type="term" value="P:clathrin-dependent endocytosis"/>
    <property type="evidence" value="ECO:0007669"/>
    <property type="project" value="TreeGrafter"/>
</dbReference>